<dbReference type="AlphaFoldDB" id="A0A2T0LLI6"/>
<keyword evidence="1" id="KW-0472">Membrane</keyword>
<protein>
    <recommendedName>
        <fullName evidence="2">DUF1648 domain-containing protein</fullName>
    </recommendedName>
</protein>
<feature type="domain" description="DUF1648" evidence="2">
    <location>
        <begin position="30"/>
        <end position="54"/>
    </location>
</feature>
<name>A0A2T0LLI6_9PSEU</name>
<feature type="transmembrane region" description="Helical" evidence="1">
    <location>
        <begin position="57"/>
        <end position="79"/>
    </location>
</feature>
<evidence type="ECO:0000313" key="3">
    <source>
        <dbReference type="EMBL" id="PRX43902.1"/>
    </source>
</evidence>
<proteinExistence type="predicted"/>
<dbReference type="Pfam" id="PF07853">
    <property type="entry name" value="DUF1648"/>
    <property type="match status" value="1"/>
</dbReference>
<dbReference type="RefSeq" id="WP_106181844.1">
    <property type="nucleotide sequence ID" value="NZ_PVNH01000013.1"/>
</dbReference>
<evidence type="ECO:0000259" key="2">
    <source>
        <dbReference type="Pfam" id="PF07853"/>
    </source>
</evidence>
<gene>
    <name evidence="3" type="ORF">B0I33_11367</name>
</gene>
<feature type="transmembrane region" description="Helical" evidence="1">
    <location>
        <begin position="91"/>
        <end position="113"/>
    </location>
</feature>
<organism evidence="3 4">
    <name type="scientific">Prauserella shujinwangii</name>
    <dbReference type="NCBI Taxonomy" id="1453103"/>
    <lineage>
        <taxon>Bacteria</taxon>
        <taxon>Bacillati</taxon>
        <taxon>Actinomycetota</taxon>
        <taxon>Actinomycetes</taxon>
        <taxon>Pseudonocardiales</taxon>
        <taxon>Pseudonocardiaceae</taxon>
        <taxon>Prauserella</taxon>
    </lineage>
</organism>
<evidence type="ECO:0000256" key="1">
    <source>
        <dbReference type="SAM" id="Phobius"/>
    </source>
</evidence>
<keyword evidence="4" id="KW-1185">Reference proteome</keyword>
<evidence type="ECO:0000313" key="4">
    <source>
        <dbReference type="Proteomes" id="UP000238362"/>
    </source>
</evidence>
<accession>A0A2T0LLI6</accession>
<dbReference type="EMBL" id="PVNH01000013">
    <property type="protein sequence ID" value="PRX43902.1"/>
    <property type="molecule type" value="Genomic_DNA"/>
</dbReference>
<feature type="transmembrane region" description="Helical" evidence="1">
    <location>
        <begin position="125"/>
        <end position="145"/>
    </location>
</feature>
<sequence length="328" mass="33629">MTQVRARILLATLGIPAVAAGLAGWLRLRWADRLPDPVAVHWGAGGEPDGAASVDTITVALFCAGGALALLGATLALVALRRGAAVLRWLLGFYAWLAALPSAALVSTLWANLGAESWRAAADAGWSLVLLLGGSAVAALLGALVGPSVPARRGAGEGGDRPSIGLAPGQRATWTGGSTNRWLAASFLPAPAVLVAIDLAGAADVPLFLYLVVTVPGLAITAALSRLRAVVDSTGVSVRMGWFGLPRRHLPLADIAHADADRLGMLAMGGFGVRVNPVTGDTGYVLRGGPALVLSLRSGRRVFVTVDRPEQAAGLVNDLLHQRSTAPE</sequence>
<feature type="transmembrane region" description="Helical" evidence="1">
    <location>
        <begin position="207"/>
        <end position="224"/>
    </location>
</feature>
<reference evidence="3 4" key="1">
    <citation type="submission" date="2018-03" db="EMBL/GenBank/DDBJ databases">
        <title>Genomic Encyclopedia of Type Strains, Phase III (KMG-III): the genomes of soil and plant-associated and newly described type strains.</title>
        <authorList>
            <person name="Whitman W."/>
        </authorList>
    </citation>
    <scope>NUCLEOTIDE SEQUENCE [LARGE SCALE GENOMIC DNA]</scope>
    <source>
        <strain evidence="3 4">CGMCC 4.7125</strain>
    </source>
</reference>
<keyword evidence="1" id="KW-0812">Transmembrane</keyword>
<dbReference type="InterPro" id="IPR012867">
    <property type="entry name" value="DUF1648"/>
</dbReference>
<comment type="caution">
    <text evidence="3">The sequence shown here is derived from an EMBL/GenBank/DDBJ whole genome shotgun (WGS) entry which is preliminary data.</text>
</comment>
<dbReference type="OrthoDB" id="4303577at2"/>
<feature type="transmembrane region" description="Helical" evidence="1">
    <location>
        <begin position="182"/>
        <end position="201"/>
    </location>
</feature>
<dbReference type="Proteomes" id="UP000238362">
    <property type="component" value="Unassembled WGS sequence"/>
</dbReference>
<keyword evidence="1" id="KW-1133">Transmembrane helix</keyword>